<reference evidence="2" key="1">
    <citation type="journal article" date="2023" name="Nat. Plants">
        <title>Single-cell RNA sequencing provides a high-resolution roadmap for understanding the multicellular compartmentation of specialized metabolism.</title>
        <authorList>
            <person name="Sun S."/>
            <person name="Shen X."/>
            <person name="Li Y."/>
            <person name="Li Y."/>
            <person name="Wang S."/>
            <person name="Li R."/>
            <person name="Zhang H."/>
            <person name="Shen G."/>
            <person name="Guo B."/>
            <person name="Wei J."/>
            <person name="Xu J."/>
            <person name="St-Pierre B."/>
            <person name="Chen S."/>
            <person name="Sun C."/>
        </authorList>
    </citation>
    <scope>NUCLEOTIDE SEQUENCE [LARGE SCALE GENOMIC DNA]</scope>
</reference>
<evidence type="ECO:0000313" key="2">
    <source>
        <dbReference type="Proteomes" id="UP001060085"/>
    </source>
</evidence>
<protein>
    <submittedName>
        <fullName evidence="1">Uncharacterized protein</fullName>
    </submittedName>
</protein>
<sequence length="131" mass="14420">MNCEIGSGALSDILLISCNRLVDHRVQKGITARSSVTFISGWTSVMCIMSKIPQLCQVSPNSSAILNNHCMAYYILASYEQFGTRQFVTGSIFDVFVHDQVGTDLARFPSLVWIRTRVSILGGVKEQDIGS</sequence>
<dbReference type="Proteomes" id="UP001060085">
    <property type="component" value="Linkage Group LG04"/>
</dbReference>
<comment type="caution">
    <text evidence="1">The sequence shown here is derived from an EMBL/GenBank/DDBJ whole genome shotgun (WGS) entry which is preliminary data.</text>
</comment>
<dbReference type="EMBL" id="CM044704">
    <property type="protein sequence ID" value="KAI5667352.1"/>
    <property type="molecule type" value="Genomic_DNA"/>
</dbReference>
<proteinExistence type="predicted"/>
<name>A0ACC0B3X6_CATRO</name>
<keyword evidence="2" id="KW-1185">Reference proteome</keyword>
<evidence type="ECO:0000313" key="1">
    <source>
        <dbReference type="EMBL" id="KAI5667352.1"/>
    </source>
</evidence>
<organism evidence="1 2">
    <name type="scientific">Catharanthus roseus</name>
    <name type="common">Madagascar periwinkle</name>
    <name type="synonym">Vinca rosea</name>
    <dbReference type="NCBI Taxonomy" id="4058"/>
    <lineage>
        <taxon>Eukaryota</taxon>
        <taxon>Viridiplantae</taxon>
        <taxon>Streptophyta</taxon>
        <taxon>Embryophyta</taxon>
        <taxon>Tracheophyta</taxon>
        <taxon>Spermatophyta</taxon>
        <taxon>Magnoliopsida</taxon>
        <taxon>eudicotyledons</taxon>
        <taxon>Gunneridae</taxon>
        <taxon>Pentapetalae</taxon>
        <taxon>asterids</taxon>
        <taxon>lamiids</taxon>
        <taxon>Gentianales</taxon>
        <taxon>Apocynaceae</taxon>
        <taxon>Rauvolfioideae</taxon>
        <taxon>Vinceae</taxon>
        <taxon>Catharanthinae</taxon>
        <taxon>Catharanthus</taxon>
    </lineage>
</organism>
<accession>A0ACC0B3X6</accession>
<gene>
    <name evidence="1" type="ORF">M9H77_17205</name>
</gene>